<dbReference type="GO" id="GO:0003993">
    <property type="term" value="F:acid phosphatase activity"/>
    <property type="evidence" value="ECO:0007669"/>
    <property type="project" value="TreeGrafter"/>
</dbReference>
<dbReference type="Proteomes" id="UP001362899">
    <property type="component" value="Unassembled WGS sequence"/>
</dbReference>
<accession>A0AAV5RKI7</accession>
<dbReference type="CDD" id="cd07061">
    <property type="entry name" value="HP_HAP_like"/>
    <property type="match status" value="1"/>
</dbReference>
<dbReference type="GO" id="GO:0009277">
    <property type="term" value="C:fungal-type cell wall"/>
    <property type="evidence" value="ECO:0007669"/>
    <property type="project" value="TreeGrafter"/>
</dbReference>
<reference evidence="3 4" key="1">
    <citation type="journal article" date="2023" name="Elife">
        <title>Identification of key yeast species and microbe-microbe interactions impacting larval growth of Drosophila in the wild.</title>
        <authorList>
            <person name="Mure A."/>
            <person name="Sugiura Y."/>
            <person name="Maeda R."/>
            <person name="Honda K."/>
            <person name="Sakurai N."/>
            <person name="Takahashi Y."/>
            <person name="Watada M."/>
            <person name="Katoh T."/>
            <person name="Gotoh A."/>
            <person name="Gotoh Y."/>
            <person name="Taniguchi I."/>
            <person name="Nakamura K."/>
            <person name="Hayashi T."/>
            <person name="Katayama T."/>
            <person name="Uemura T."/>
            <person name="Hattori Y."/>
        </authorList>
    </citation>
    <scope>NUCLEOTIDE SEQUENCE [LARGE SCALE GENOMIC DNA]</scope>
    <source>
        <strain evidence="3 4">SB-73</strain>
    </source>
</reference>
<dbReference type="InterPro" id="IPR029033">
    <property type="entry name" value="His_PPase_superfam"/>
</dbReference>
<name>A0AAV5RKI7_STABA</name>
<dbReference type="SUPFAM" id="SSF53254">
    <property type="entry name" value="Phosphoglycerate mutase-like"/>
    <property type="match status" value="1"/>
</dbReference>
<comment type="caution">
    <text evidence="3">The sequence shown here is derived from an EMBL/GenBank/DDBJ whole genome shotgun (WGS) entry which is preliminary data.</text>
</comment>
<evidence type="ECO:0000256" key="1">
    <source>
        <dbReference type="ARBA" id="ARBA00022801"/>
    </source>
</evidence>
<evidence type="ECO:0000313" key="4">
    <source>
        <dbReference type="Proteomes" id="UP001362899"/>
    </source>
</evidence>
<gene>
    <name evidence="3" type="ORF">DASB73_025300</name>
</gene>
<evidence type="ECO:0000313" key="3">
    <source>
        <dbReference type="EMBL" id="GMM51567.1"/>
    </source>
</evidence>
<dbReference type="Pfam" id="PF00328">
    <property type="entry name" value="His_Phos_2"/>
    <property type="match status" value="1"/>
</dbReference>
<keyword evidence="4" id="KW-1185">Reference proteome</keyword>
<evidence type="ECO:0000256" key="2">
    <source>
        <dbReference type="SAM" id="SignalP"/>
    </source>
</evidence>
<dbReference type="Gene3D" id="3.40.50.1240">
    <property type="entry name" value="Phosphoglycerate mutase-like"/>
    <property type="match status" value="1"/>
</dbReference>
<feature type="chain" id="PRO_5043988910" description="Acid phosphatase" evidence="2">
    <location>
        <begin position="17"/>
        <end position="546"/>
    </location>
</feature>
<dbReference type="EMBL" id="BTGC01000008">
    <property type="protein sequence ID" value="GMM51567.1"/>
    <property type="molecule type" value="Genomic_DNA"/>
</dbReference>
<dbReference type="AlphaFoldDB" id="A0AAV5RKI7"/>
<evidence type="ECO:0008006" key="5">
    <source>
        <dbReference type="Google" id="ProtNLM"/>
    </source>
</evidence>
<keyword evidence="1" id="KW-0378">Hydrolase</keyword>
<organism evidence="3 4">
    <name type="scientific">Starmerella bacillaris</name>
    <name type="common">Yeast</name>
    <name type="synonym">Candida zemplinina</name>
    <dbReference type="NCBI Taxonomy" id="1247836"/>
    <lineage>
        <taxon>Eukaryota</taxon>
        <taxon>Fungi</taxon>
        <taxon>Dikarya</taxon>
        <taxon>Ascomycota</taxon>
        <taxon>Saccharomycotina</taxon>
        <taxon>Dipodascomycetes</taxon>
        <taxon>Dipodascales</taxon>
        <taxon>Trichomonascaceae</taxon>
        <taxon>Starmerella</taxon>
    </lineage>
</organism>
<sequence length="546" mass="60856">MLGILIYAALLNNANAVNTSPFRNPEKPYKQTSDDADNVLKYTGWQGPYSDRRGVGINRDTPATCRVDQVIQLTRHCERYPDQYDWVEQYGSLSKILDHQGSLNGSLSFANTYVPFATEDLGWLGEESLYGPYSGLLDAFNQGVQARRRYYDLYDGDSILPIFTSGYERVADTARMFGKGFLNWNYTELAALNIIPETLAQGANTLVPACNNSDVASTTCSYPKNSTEANSPWLYPEYNVAVARLNKENPGLNLNQSDIPHLIGMAAFELNVRGSSPWVDVFTSEEWIAFEYAQSSLYYCFYGPPSPLAAPQGSIFMNATRALLLDGPENGLPLYFTFAHDTDIMQLLTALGVIEDEEWNGNVVEFNHKFDVTDFTPQGAHVVFERLVCDEDISSDLWTESELNSEYPAGAYNISQNLTAQYGSGDDYGFNSTTGEVIYPNNTNHTVGTENIYVRIVLNEAVVPLNGCSDGPGYSCGLNDFNDYVNSRMDNITSFVEICNITSAPTYLDFFWNYNTSTALDEMDKLGSMEGYIGSDGQPIYVPPWW</sequence>
<dbReference type="PANTHER" id="PTHR20963">
    <property type="entry name" value="MULTIPLE INOSITOL POLYPHOSPHATE PHOSPHATASE-RELATED"/>
    <property type="match status" value="1"/>
</dbReference>
<keyword evidence="2" id="KW-0732">Signal</keyword>
<dbReference type="InterPro" id="IPR000560">
    <property type="entry name" value="His_Pase_clade-2"/>
</dbReference>
<dbReference type="PANTHER" id="PTHR20963:SF18">
    <property type="entry name" value="ACID PHOSPHATASE PHO11-RELATED"/>
    <property type="match status" value="1"/>
</dbReference>
<proteinExistence type="predicted"/>
<feature type="signal peptide" evidence="2">
    <location>
        <begin position="1"/>
        <end position="16"/>
    </location>
</feature>
<protein>
    <recommendedName>
        <fullName evidence="5">Acid phosphatase</fullName>
    </recommendedName>
</protein>